<evidence type="ECO:0000256" key="6">
    <source>
        <dbReference type="SAM" id="MobiDB-lite"/>
    </source>
</evidence>
<dbReference type="NCBIfam" id="TIGR01733">
    <property type="entry name" value="AA-adenyl-dom"/>
    <property type="match status" value="5"/>
</dbReference>
<feature type="compositionally biased region" description="Basic and acidic residues" evidence="6">
    <location>
        <begin position="5877"/>
        <end position="5886"/>
    </location>
</feature>
<dbReference type="InterPro" id="IPR009081">
    <property type="entry name" value="PP-bd_ACP"/>
</dbReference>
<name>A0ABU5RCX6_9PSEU</name>
<feature type="compositionally biased region" description="Basic and acidic residues" evidence="6">
    <location>
        <begin position="3636"/>
        <end position="3645"/>
    </location>
</feature>
<dbReference type="PROSITE" id="PS00455">
    <property type="entry name" value="AMP_BINDING"/>
    <property type="match status" value="5"/>
</dbReference>
<feature type="compositionally biased region" description="Basic residues" evidence="6">
    <location>
        <begin position="5804"/>
        <end position="5818"/>
    </location>
</feature>
<feature type="compositionally biased region" description="Low complexity" evidence="6">
    <location>
        <begin position="5934"/>
        <end position="5956"/>
    </location>
</feature>
<evidence type="ECO:0000256" key="4">
    <source>
        <dbReference type="ARBA" id="ARBA00022737"/>
    </source>
</evidence>
<dbReference type="PROSITE" id="PS00012">
    <property type="entry name" value="PHOSPHOPANTETHEINE"/>
    <property type="match status" value="4"/>
</dbReference>
<dbReference type="InterPro" id="IPR020845">
    <property type="entry name" value="AMP-binding_CS"/>
</dbReference>
<dbReference type="InterPro" id="IPR000873">
    <property type="entry name" value="AMP-dep_synth/lig_dom"/>
</dbReference>
<dbReference type="InterPro" id="IPR020806">
    <property type="entry name" value="PKS_PP-bd"/>
</dbReference>
<feature type="domain" description="Carrier" evidence="7">
    <location>
        <begin position="1532"/>
        <end position="1606"/>
    </location>
</feature>
<evidence type="ECO:0000256" key="2">
    <source>
        <dbReference type="ARBA" id="ARBA00022450"/>
    </source>
</evidence>
<dbReference type="CDD" id="cd17652">
    <property type="entry name" value="A_NRPS_CmdD_like"/>
    <property type="match status" value="2"/>
</dbReference>
<feature type="domain" description="Carrier" evidence="7">
    <location>
        <begin position="4358"/>
        <end position="4432"/>
    </location>
</feature>
<dbReference type="Pfam" id="PF00668">
    <property type="entry name" value="Condensation"/>
    <property type="match status" value="7"/>
</dbReference>
<dbReference type="Gene3D" id="1.10.1200.10">
    <property type="entry name" value="ACP-like"/>
    <property type="match status" value="4"/>
</dbReference>
<reference evidence="8 9" key="1">
    <citation type="submission" date="2023-12" db="EMBL/GenBank/DDBJ databases">
        <title>Amycolatopsis sp. V23-08.</title>
        <authorList>
            <person name="Somphong A."/>
        </authorList>
    </citation>
    <scope>NUCLEOTIDE SEQUENCE [LARGE SCALE GENOMIC DNA]</scope>
    <source>
        <strain evidence="8 9">V23-08</strain>
    </source>
</reference>
<dbReference type="SMART" id="SM00823">
    <property type="entry name" value="PKS_PP"/>
    <property type="match status" value="4"/>
</dbReference>
<feature type="domain" description="Carrier" evidence="7">
    <location>
        <begin position="2947"/>
        <end position="3021"/>
    </location>
</feature>
<feature type="compositionally biased region" description="Basic residues" evidence="6">
    <location>
        <begin position="5887"/>
        <end position="5910"/>
    </location>
</feature>
<dbReference type="Gene3D" id="3.30.559.10">
    <property type="entry name" value="Chloramphenicol acetyltransferase-like domain"/>
    <property type="match status" value="8"/>
</dbReference>
<accession>A0ABU5RCX6</accession>
<dbReference type="PANTHER" id="PTHR45527:SF1">
    <property type="entry name" value="FATTY ACID SYNTHASE"/>
    <property type="match status" value="1"/>
</dbReference>
<dbReference type="CDD" id="cd12117">
    <property type="entry name" value="A_NRPS_Srf_like"/>
    <property type="match status" value="2"/>
</dbReference>
<evidence type="ECO:0000259" key="7">
    <source>
        <dbReference type="PROSITE" id="PS50075"/>
    </source>
</evidence>
<dbReference type="Pfam" id="PF00550">
    <property type="entry name" value="PP-binding"/>
    <property type="match status" value="4"/>
</dbReference>
<evidence type="ECO:0000313" key="9">
    <source>
        <dbReference type="Proteomes" id="UP001304298"/>
    </source>
</evidence>
<feature type="compositionally biased region" description="Basic residues" evidence="6">
    <location>
        <begin position="5855"/>
        <end position="5873"/>
    </location>
</feature>
<evidence type="ECO:0000256" key="1">
    <source>
        <dbReference type="ARBA" id="ARBA00001957"/>
    </source>
</evidence>
<sequence length="5956" mass="636210">MPFSDAPIVATGAASVSEPTPAHLAELFQAQAVRSPLAPALVGADGTLTYADLNVRANRLARVLAEHGCGPETVVALALPRSADLVVAQLAAAKAGAAFLPIDPDHPAERIAFMVADARPVLVLARSGAGPDGTGTTTTIALDRPGLLDGRPGHDLTDADRTRPLHVGHPAYLIYTSGSTGVPKGVLVTHRGLAGFFAAMRDHYAVGPGDRVLEFSSPSFDASILELGMALPSGAALVVPPTGPLLGDRLAEVLAEHRVTHALIPPVALATLSPAHAAGLPDFRTVIVGGDACPPELVRTWAPGRRMINSYGPTESTVVATWSDPLEPGGTPPIGRPLPGTTVHVLDESLRPATTGELHLAGPSLARGYLDRPGLTASRFVADPFGAPGARMYRTGDVVRRTASGELEFVGRTDHQVKIRGFRIEPGEIEALLLSRPDVREAVVVAREDQPGVKRLVAYVAGDAEPAALRAAVAGKLPPYLVPAAFVPVDRMPLTTHGKLDRDALPEPDWAAQVRTIRTPPRTAAERILAGIWADVLGVPDVGADADFFALGGDSILGARVLARIRARFGADLSPRVVFDARTIAQLAALLPEGGHPASGRIERVTHDDVVPISPVQRRLWLLDEQNPGSTEYNAGVGLTLSGPLDRDALRTALAGLVARHEALRTTFRTVDGQGVQVVAATGTIPLRETDAGDDLDALLAAELDRPFDLGAGPLTRATLIRLGPDEHLLLLCQHHIVTDGWSVGLLVDELAALYAGEELAPAPIGYRDYSRWHHERLAGPLRERQLTYWREQLAGLEPLELPTDRPRPPVRETRGAIGRYPLPDGLAALGHDTGATLFTTLTAVVQVLLARYTGQDDIAVGTAVSGRDHDQLERLAGFFVNTLVLRSTVDPAQPFDAFLGQVKETALAAFAAGEVPFDQVVDDLRPARDPGRTPLAQVLLVLQQDLVRTREAGALQLGEHDLPRPRARFDLVLEFQPQGRGVAIEYDTALFDAATIDRFAGHLRVLAEAVVADPRRPLAELSMMDGAELARLHELARGPAVDVPAPTLPRLFEAQVARTPDAVAVVCDGRRLTYRELDDQANRLARVLLERGAGPERLVAVSLPRTERLPVALLGVLKSGAAYLPVDPAYPADRIALILDDAAPILMLTADGEGASVAFDDPGLLAGRSAAPVDSSLDPANPAYVIHTSGSTGRPKGVVIAHRSAANLMAWAAADLGDVLRPGSTVVASTSLNFDVSVFELFAPLMAGATVEIVRDVLALGEQADAGREVGLVSGVPSAFAQLLSQGAVSVRPSTVVLAGEALTRHALRDIRKALPDSRIANIYGPTESTVYATAWYHDTDRTPPIGRPVAGVCAYVLDAGLRQVPVGVPGELHLGGAGVARGYLGRPGLTAGRFVADPFATPGARMYRTGDVVRWTARGELDYLGRADDQVKIRGFRIEPGEVETALRQHPDVAEAVVVARKDGGHQRLVAYVVPVAPAGLREFLAASLPAHLVPSAFVPLERLPLNPSGKLDRRALPAPDWAGTTTRVAPRTPVERVLAEIWADALGLPEVGVEDNFFELGGDSILGIRLVSEAAKAGLKITTRDVFRHQTIAALAAAAGTAAPAAERRAATGAVTPTPIQRWFLDAEPADPDHFAQELSLRLADDVDEARLRAAVNTVADHHDALRLRFRRTEAGWTQHHAEPGGTDGTDVFGATIDLEHGPLLRADLTGTTLHLAVHHLVVDGVSWRILLEDLDHAYHGRELSPRTTSFQDWSARLAAHSFAEDLDHWRAVDGAQIPLDTDDVNTVASTRTVTTRLDADLTRALLQDVPGVYRTQVNDVLLAALGGALRRWTGAERILLDLEGHGREELFDDVDLSRTVGWFTSLFPVALDVPGGDWGEALKRTKEQLRAIPARGLSYGALRYLTGTAPDVTPRLSFNYLGRFEVTGDLFLGLERDLELSQSPGAIRGHAIDVVARVTGGRLEITWFYSGNLHREATVAAVADDLVHGLAEIAGHCADPAAGGRTPSDFPLARLDQAGVDTIAGDGRDVEDVYPLTPAQAGMLFHGLTGDARSAYLQQVTFVMTGVPDPAALARAWQQVVDRTPVLRSRVVWDGVDVPVQVVHRQVTLPVEHRDRTGEPEDLDAVLAADRAAGLDLTAVPLTRLLIARLSATEVRVVWTFHHLLLDGWSLFQVLSDVAAAHAGAPLPTRRPFRDHVRWLSEQDSSAAETYWRELLSGRQEPVRLRTDRTPERHTAESTASLRADVAAGPLRAAAQRHGLTLNTLVQGAWAVLLARHGGRPEVCFGTTVAGRPAELAGAAEITGLFITTLPLVTDVHDHLRAADWLRDLQTAQADARRFEYAPPVTPFDTLLVFENYPVTDGLGLRDLRGVETTNYPLSVVAYPGEDRLDLAFGYDPALFDAETVAGFAGHLSTLLTELAAGLDQPVAGLRMLTGTERHDVLVRWNDTAHDLPAATVPELFAEQVRLTPGAVAVTGEETLTYAELDARANRLAHRLIALGTRPDDLVALLLRRSADVVVAELAVLKAGGAYLPLDARAPRERLRALLDGVRVLVTDDPGRNVHSGPTVLVGDGGDEPESAPDVVLHPENLAYVMYTSGSTGTPKGVAVTHRDIAGLALDRCFSGPAHRSVLLHSPQAFDASTYEVWVPLLSGGRVVVAPAGELDADELRRLIGAHDVTALWLTAGLFRLVAQEDPACLSGVEQVWTGGDVVPGEAIRQVRRACPGLTVVDGYGPTETTTFASHFVLPPGEPVPDVVPIGRPQDNMAAYVLDAGLRPVPPGAVGELYLAGTGLARGYLGQPGLTAERFLADPFGAPGTRMYRTGDLVRRTRAGMLEFAGRADDQVKIRGFRIELGEIETALTAHPDVTEAVVVAAENAGTKRLVAYVVTTGTPDLREFLLRSLPDYLVPALYVPLEALPLNDNGKVDRRALPAPDRAPERGYREPGTDAERLLAGIWAEVLRVDRVGADDNFFELGGDSILSIQVVSRARRAGLDLMPGQVFDHPTVAALALAANTAPAVVTADAGPVTGDAPLTPVQQWYLDPEPVHPEQFVQSVTVELSTSDPVALHHALRELQLHHDALRLRFTDGRQHHAPDAQEVLGATIDLERGPLLRADLDGTTLTLSAHHLVVDGVSWRILLEDLETLLDGGELPARTTSFRDWARTLAGHAATGGFDDELAHWAATDADPALPVDATGANTYGSARSVTVRLPAEATRAVLHDVPGAYRTQVNDVLLTALGRVLADWTGRDRVLVDLEGHGREDLFPGIDLSRTVGWFTSIFPVALAVPGGDWGDALKQTKEQLRAVPRRGVGYGALRYLAGTAPHVEPGISFNYLGRFDHGGGLDGAAHPEQARGHLLDVVGAVVGDRLELTWHYSDQVHTEATVRRLADALLTALTGIVEHCASPDAGGRTPSDFPLARLDQAAVDRLAGTGTGVEDIYPLTPMQSGMVFHSLVDGAAGTYLNQVRLRLTGVTDPERLARAWQDVVAATPVLRSRVVWDGLDEPVQVVERSAPVPVTHLDWTEHDDREAFLEADRELGFDLAAAPLMRLAFARLPGGDVLVLWTFHHVLLDGWSAAQVFGEVCARYAGAATPGPRPPFRDYLRWLGAQDTAAAERHWHDELAGVRTPTPLPCDRRPQEAHRTRSTASHHVSAPAEGLRELARRAGLTLNTIVQGAWGLVLSRHSGEADVVFGTTVSGRPADLPGVEAMVGLFINTLPSRVTVPDGQTVAGWLRDLQAAQARARRYDFVSLARMGAGLFDSILVFENYPFDAGAIAAHGIGLHEEGDLQPTNYPLSVVVTPGERLSVSFDHDPELFDAATIERLAGHLLLVLDRIAAAPDRPVGELDLLTEDDRERVLRTFNATAHPVAPATVVSRFTDQVRRTPDAPALGQLSYAELETRANRLAHHLISLGVGVEDRVGLLLERSADLVVAELAVLKAGAAYVPVDLRAPAARMRLVLAEAEISVVVADGSHEDVHSGPTVLVGETPDGPETAPDVPVRPENLAYVMYTSGSTGTPKGVAVTHHDVVGLASDRSFAGEAHRTVLLHSPQAFDASTYEVWVPLLNGGRVVVAPPGDVDADVLRRLVAEQHVSALWLTAGLFRLLAQEDPACLRGVREVWTGGDVVPATAVRQVRDACPGLTVVDGYGPTETTTFASRCVLPPERPVPDVVPIGGPLDNMAAYVLDAGLRPVPPGVAGELFVAGTGVARGYLGRPGLTAERFVANPFGAPGARMYRTGDVVRWSAGGALEFVGRADDQVKIRGFRIELGEIENALAAHACVTEAVVVTRDKRLVAYLVGTATTTDLRAWLQRDLPDYMVPAAFVTLDALPLSRNGKVDRQALPEPAAEPAAGYLPPRTETERVLAGVWAGVLGVPAVGIEDNFFELGGDSILSIQVVSRARRHGLALTPRDLFAHQTVAALAVAAGTAAVTVAEQGPVSGPAALTPIQHWFFGGDFGDAADFTQSVRVERAEPYDIDRLRTALATLTGHHDALRMRFTGGGQVNAPAEPAEILGAVIDVAAGPLLSAELLEPAVLRLTVDHLVVDGVSWRILVEDLETAYEQRPLPPKTTSFRDWANRLADRAETGGFDDELPYWRTALDVDASLPVDGAAGDGTTGTVTTRLDAELTRALLQDVPGAYRTQVNDVLLAALGRVLARWTGRDHVVIDLEGHGREDLFDDVDLSRTVGWFTSMYPVALRIGDGWAALLKSVKEQLRAVPRRGVGFGALRYLTGTAPAVDAEVGFNYLGRFEGAAGSLDSAVGAGAGRAHLLDVVGRVEADSLELTWYYSPGVHTAGTVERLAADLVAALGDAVAHCAEPGAGGRTPSDFPLAGLDQRQVDRIAGDGRAVADIHPLTPMQAGMVFHGLSQQAQGVYFEQVTAVLDGVADPHALAAAWQHVVDRTPVLRGRVVWEDVTDPLLVVHRDVRLPVTELDWRDLDAAEALRDLLARDRAQPFDLAAAPLLRVTLARLPSDAVQLLWTFHHVLLDGWSVFQVLSDVCAAYAALRDGVAPVLPNRRPFGDYVTWLGAQGQAGAEEYWRRELGDVTEPTPLPCDRTPAAAHEASSSVWVGRDLDEDRTARLTAFARRERLTVNAIVQGAWALLLSRHSGEDDVCFGATVSGRPAGLAGVDDITGIFINTLPVRVAVDPAAPAAGWLRDLQATQAESRRFEHVPLTAVQGWSGVGGGQNLFDSIVVFENYPVTADDLASHGVRLRDLDARETTSYPLSVVASPGPRLSLGLGYDPALFDAATIERLAGQLEHVLGELADVPDRPLGTLDVLTAAEREEILVAFNDTGHDVEPMTLTQLIEAQVARTPDAVAVLADDESLTFAELDARANRLARTLAARGAGPERIVALALPRSVEIVVAQLAVLKTGAAYLPIDPEYPAERIAFMIEDAAPVVVLTPAELAAFDDEDSGPFSRPVPLTAPAYVIYTSGSTGTPKGVVVTHAGLASFSGAEVDHFDVRPGDRVLQFSSPSFDASVLELCMALPAGAALVVPPPGPLLGEQLAGVLRDRGVTHALIPPVAMASVPDVALPEFRTLVVGGDACTADLVTRWAPGRRMVNAYGPTEITVVATWSDPLEPGRTPPIGRPIRNARVHVLDAALRPVPIGAPGELYVSGSGVARGYLNRPGLTATRFLADPFGAPGTRMYRTGDLVRWRPGGTLEFLGRADDQVKIRGFRIEPGEIAAALRTHPDVRDAAVVALDQRLIAYVVAGSVAGLREHLAATLPAHLVPAVFVALDALPLTANGKLDRRAPPPPPPPGAGAGDAGPGNENQKGLPPVWGGGPRPAPAGPPGPPRLRRPRRAPPARQRKPGPAGAARARRAGCGRGLRGPGNRNRRGPRRDLGRGPRPRPRRRRGQLLRPRRGFRAQPADHVDDQVRFRRPAHPQGRPRRRHRAGAGRAGRRTGPAGPRTARRRPRPLTTPGKETTCATTSSSRCWSTTRASTRSGR</sequence>
<dbReference type="Gene3D" id="3.30.559.30">
    <property type="entry name" value="Nonribosomal peptide synthetase, condensation domain"/>
    <property type="match status" value="7"/>
</dbReference>
<gene>
    <name evidence="8" type="ORF">VA596_28365</name>
</gene>
<dbReference type="InterPro" id="IPR010060">
    <property type="entry name" value="NRPS_synth"/>
</dbReference>
<dbReference type="InterPro" id="IPR001242">
    <property type="entry name" value="Condensation_dom"/>
</dbReference>
<dbReference type="SUPFAM" id="SSF56801">
    <property type="entry name" value="Acetyl-CoA synthetase-like"/>
    <property type="match status" value="5"/>
</dbReference>
<dbReference type="InterPro" id="IPR036736">
    <property type="entry name" value="ACP-like_sf"/>
</dbReference>
<dbReference type="SUPFAM" id="SSF47336">
    <property type="entry name" value="ACP-like"/>
    <property type="match status" value="4"/>
</dbReference>
<keyword evidence="2" id="KW-0596">Phosphopantetheine</keyword>
<dbReference type="CDD" id="cd19534">
    <property type="entry name" value="E_NRPS"/>
    <property type="match status" value="3"/>
</dbReference>
<protein>
    <submittedName>
        <fullName evidence="8">Non-ribosomal peptide synthase/polyketide synthase</fullName>
    </submittedName>
</protein>
<dbReference type="InterPro" id="IPR025110">
    <property type="entry name" value="AMP-bd_C"/>
</dbReference>
<dbReference type="InterPro" id="IPR006162">
    <property type="entry name" value="Ppantetheine_attach_site"/>
</dbReference>
<dbReference type="EMBL" id="JAYFSI010000007">
    <property type="protein sequence ID" value="MEA5363475.1"/>
    <property type="molecule type" value="Genomic_DNA"/>
</dbReference>
<comment type="caution">
    <text evidence="8">The sequence shown here is derived from an EMBL/GenBank/DDBJ whole genome shotgun (WGS) entry which is preliminary data.</text>
</comment>
<dbReference type="NCBIfam" id="TIGR01720">
    <property type="entry name" value="NRPS-para261"/>
    <property type="match status" value="3"/>
</dbReference>
<dbReference type="PANTHER" id="PTHR45527">
    <property type="entry name" value="NONRIBOSOMAL PEPTIDE SYNTHETASE"/>
    <property type="match status" value="1"/>
</dbReference>
<keyword evidence="9" id="KW-1185">Reference proteome</keyword>
<dbReference type="NCBIfam" id="NF003417">
    <property type="entry name" value="PRK04813.1"/>
    <property type="match status" value="5"/>
</dbReference>
<dbReference type="CDD" id="cd19543">
    <property type="entry name" value="DCL_NRPS"/>
    <property type="match status" value="3"/>
</dbReference>
<dbReference type="InterPro" id="IPR045851">
    <property type="entry name" value="AMP-bd_C_sf"/>
</dbReference>
<evidence type="ECO:0000313" key="8">
    <source>
        <dbReference type="EMBL" id="MEA5363475.1"/>
    </source>
</evidence>
<dbReference type="NCBIfam" id="NF004282">
    <property type="entry name" value="PRK05691.1"/>
    <property type="match status" value="5"/>
</dbReference>
<dbReference type="Gene3D" id="2.30.38.10">
    <property type="entry name" value="Luciferase, Domain 3"/>
    <property type="match status" value="3"/>
</dbReference>
<feature type="compositionally biased region" description="Pro residues" evidence="6">
    <location>
        <begin position="5793"/>
        <end position="5803"/>
    </location>
</feature>
<dbReference type="CDD" id="cd05930">
    <property type="entry name" value="A_NRPS"/>
    <property type="match status" value="1"/>
</dbReference>
<keyword evidence="5" id="KW-0045">Antibiotic biosynthesis</keyword>
<comment type="cofactor">
    <cofactor evidence="1">
        <name>pantetheine 4'-phosphate</name>
        <dbReference type="ChEBI" id="CHEBI:47942"/>
    </cofactor>
</comment>
<dbReference type="InterPro" id="IPR023213">
    <property type="entry name" value="CAT-like_dom_sf"/>
</dbReference>
<dbReference type="PROSITE" id="PS50075">
    <property type="entry name" value="CARRIER"/>
    <property type="match status" value="4"/>
</dbReference>
<organism evidence="8 9">
    <name type="scientific">Amycolatopsis heterodermiae</name>
    <dbReference type="NCBI Taxonomy" id="3110235"/>
    <lineage>
        <taxon>Bacteria</taxon>
        <taxon>Bacillati</taxon>
        <taxon>Actinomycetota</taxon>
        <taxon>Actinomycetes</taxon>
        <taxon>Pseudonocardiales</taxon>
        <taxon>Pseudonocardiaceae</taxon>
        <taxon>Amycolatopsis</taxon>
    </lineage>
</organism>
<dbReference type="InterPro" id="IPR042099">
    <property type="entry name" value="ANL_N_sf"/>
</dbReference>
<dbReference type="Pfam" id="PF00501">
    <property type="entry name" value="AMP-binding"/>
    <property type="match status" value="5"/>
</dbReference>
<evidence type="ECO:0000256" key="3">
    <source>
        <dbReference type="ARBA" id="ARBA00022553"/>
    </source>
</evidence>
<dbReference type="Proteomes" id="UP001304298">
    <property type="component" value="Unassembled WGS sequence"/>
</dbReference>
<keyword evidence="3" id="KW-0597">Phosphoprotein</keyword>
<evidence type="ECO:0000256" key="5">
    <source>
        <dbReference type="ARBA" id="ARBA00023194"/>
    </source>
</evidence>
<dbReference type="Gene3D" id="3.40.50.12780">
    <property type="entry name" value="N-terminal domain of ligase-like"/>
    <property type="match status" value="2"/>
</dbReference>
<feature type="region of interest" description="Disordered" evidence="6">
    <location>
        <begin position="5754"/>
        <end position="5956"/>
    </location>
</feature>
<dbReference type="InterPro" id="IPR010071">
    <property type="entry name" value="AA_adenyl_dom"/>
</dbReference>
<dbReference type="Gene3D" id="3.30.300.30">
    <property type="match status" value="5"/>
</dbReference>
<feature type="region of interest" description="Disordered" evidence="6">
    <location>
        <begin position="3631"/>
        <end position="3658"/>
    </location>
</feature>
<dbReference type="CDD" id="cd19531">
    <property type="entry name" value="LCL_NRPS-like"/>
    <property type="match status" value="1"/>
</dbReference>
<dbReference type="Pfam" id="PF13193">
    <property type="entry name" value="AMP-binding_C"/>
    <property type="match status" value="5"/>
</dbReference>
<dbReference type="Gene3D" id="3.40.50.980">
    <property type="match status" value="6"/>
</dbReference>
<proteinExistence type="predicted"/>
<feature type="domain" description="Carrier" evidence="7">
    <location>
        <begin position="520"/>
        <end position="595"/>
    </location>
</feature>
<dbReference type="SUPFAM" id="SSF52777">
    <property type="entry name" value="CoA-dependent acyltransferases"/>
    <property type="match status" value="14"/>
</dbReference>
<keyword evidence="4" id="KW-0677">Repeat</keyword>